<dbReference type="Proteomes" id="UP001189429">
    <property type="component" value="Unassembled WGS sequence"/>
</dbReference>
<comment type="caution">
    <text evidence="2">The sequence shown here is derived from an EMBL/GenBank/DDBJ whole genome shotgun (WGS) entry which is preliminary data.</text>
</comment>
<organism evidence="2 3">
    <name type="scientific">Prorocentrum cordatum</name>
    <dbReference type="NCBI Taxonomy" id="2364126"/>
    <lineage>
        <taxon>Eukaryota</taxon>
        <taxon>Sar</taxon>
        <taxon>Alveolata</taxon>
        <taxon>Dinophyceae</taxon>
        <taxon>Prorocentrales</taxon>
        <taxon>Prorocentraceae</taxon>
        <taxon>Prorocentrum</taxon>
    </lineage>
</organism>
<dbReference type="EMBL" id="CAUYUJ010000555">
    <property type="protein sequence ID" value="CAK0791270.1"/>
    <property type="molecule type" value="Genomic_DNA"/>
</dbReference>
<feature type="region of interest" description="Disordered" evidence="1">
    <location>
        <begin position="17"/>
        <end position="51"/>
    </location>
</feature>
<feature type="non-terminal residue" evidence="2">
    <location>
        <position position="1"/>
    </location>
</feature>
<reference evidence="2" key="1">
    <citation type="submission" date="2023-10" db="EMBL/GenBank/DDBJ databases">
        <authorList>
            <person name="Chen Y."/>
            <person name="Shah S."/>
            <person name="Dougan E. K."/>
            <person name="Thang M."/>
            <person name="Chan C."/>
        </authorList>
    </citation>
    <scope>NUCLEOTIDE SEQUENCE [LARGE SCALE GENOMIC DNA]</scope>
</reference>
<accession>A0ABN9PJ46</accession>
<evidence type="ECO:0000313" key="3">
    <source>
        <dbReference type="Proteomes" id="UP001189429"/>
    </source>
</evidence>
<feature type="region of interest" description="Disordered" evidence="1">
    <location>
        <begin position="98"/>
        <end position="157"/>
    </location>
</feature>
<sequence>DELGDLGMFNWMKRDAERTGVPGLVGEGEEADTTGDQGRRRQGQRRERGPVQGAAKLLMATARQIAALDACFCDHVAVSEAEGMLGEEIAAFKAWLGQRGDQPSARAKSSKEAPVCGGGADAAPAAAPPAPRPRVGAESTGGAPKAAGGLSRNCLGA</sequence>
<feature type="non-terminal residue" evidence="2">
    <location>
        <position position="157"/>
    </location>
</feature>
<evidence type="ECO:0000313" key="2">
    <source>
        <dbReference type="EMBL" id="CAK0791270.1"/>
    </source>
</evidence>
<proteinExistence type="predicted"/>
<protein>
    <submittedName>
        <fullName evidence="2">Uncharacterized protein</fullName>
    </submittedName>
</protein>
<keyword evidence="3" id="KW-1185">Reference proteome</keyword>
<gene>
    <name evidence="2" type="ORF">PCOR1329_LOCUS2216</name>
</gene>
<name>A0ABN9PJ46_9DINO</name>
<evidence type="ECO:0000256" key="1">
    <source>
        <dbReference type="SAM" id="MobiDB-lite"/>
    </source>
</evidence>